<name>A0ABQ1GUN1_9GAMM</name>
<evidence type="ECO:0000256" key="2">
    <source>
        <dbReference type="ARBA" id="ARBA00022964"/>
    </source>
</evidence>
<dbReference type="SUPFAM" id="SSF48452">
    <property type="entry name" value="TPR-like"/>
    <property type="match status" value="1"/>
</dbReference>
<dbReference type="Pfam" id="PF05118">
    <property type="entry name" value="Asp_Arg_Hydrox"/>
    <property type="match status" value="1"/>
</dbReference>
<dbReference type="Pfam" id="PF14559">
    <property type="entry name" value="TPR_19"/>
    <property type="match status" value="1"/>
</dbReference>
<comment type="caution">
    <text evidence="6">The sequence shown here is derived from an EMBL/GenBank/DDBJ whole genome shotgun (WGS) entry which is preliminary data.</text>
</comment>
<dbReference type="InterPro" id="IPR051821">
    <property type="entry name" value="Asp/Asn_beta-hydroxylase"/>
</dbReference>
<accession>A0ABQ1GUN1</accession>
<dbReference type="PROSITE" id="PS50005">
    <property type="entry name" value="TPR"/>
    <property type="match status" value="2"/>
</dbReference>
<dbReference type="InterPro" id="IPR027443">
    <property type="entry name" value="IPNS-like_sf"/>
</dbReference>
<evidence type="ECO:0000259" key="5">
    <source>
        <dbReference type="Pfam" id="PF05118"/>
    </source>
</evidence>
<dbReference type="RefSeq" id="WP_188798062.1">
    <property type="nucleotide sequence ID" value="NZ_BMJA01000006.1"/>
</dbReference>
<evidence type="ECO:0000256" key="4">
    <source>
        <dbReference type="PROSITE-ProRule" id="PRU00339"/>
    </source>
</evidence>
<dbReference type="InterPro" id="IPR007803">
    <property type="entry name" value="Asp/Arg/Pro-Hydrxlase"/>
</dbReference>
<feature type="repeat" description="TPR" evidence="4">
    <location>
        <begin position="43"/>
        <end position="76"/>
    </location>
</feature>
<keyword evidence="3" id="KW-0560">Oxidoreductase</keyword>
<evidence type="ECO:0000256" key="3">
    <source>
        <dbReference type="ARBA" id="ARBA00023002"/>
    </source>
</evidence>
<evidence type="ECO:0000313" key="7">
    <source>
        <dbReference type="Proteomes" id="UP000620046"/>
    </source>
</evidence>
<keyword evidence="4" id="KW-0802">TPR repeat</keyword>
<feature type="domain" description="Aspartyl/asparaginy/proline hydroxylase" evidence="5">
    <location>
        <begin position="215"/>
        <end position="376"/>
    </location>
</feature>
<dbReference type="PANTHER" id="PTHR46332">
    <property type="entry name" value="ASPARTATE BETA-HYDROXYLASE DOMAIN-CONTAINING PROTEIN 2"/>
    <property type="match status" value="1"/>
</dbReference>
<feature type="repeat" description="TPR" evidence="4">
    <location>
        <begin position="9"/>
        <end position="42"/>
    </location>
</feature>
<dbReference type="Gene3D" id="1.25.40.10">
    <property type="entry name" value="Tetratricopeptide repeat domain"/>
    <property type="match status" value="1"/>
</dbReference>
<proteinExistence type="inferred from homology"/>
<dbReference type="InterPro" id="IPR011990">
    <property type="entry name" value="TPR-like_helical_dom_sf"/>
</dbReference>
<evidence type="ECO:0000313" key="6">
    <source>
        <dbReference type="EMBL" id="GGA50656.1"/>
    </source>
</evidence>
<gene>
    <name evidence="6" type="ORF">GCM10010981_45050</name>
</gene>
<keyword evidence="7" id="KW-1185">Reference proteome</keyword>
<evidence type="ECO:0000256" key="1">
    <source>
        <dbReference type="ARBA" id="ARBA00007730"/>
    </source>
</evidence>
<sequence length="402" mass="45125">MNTSAETQRAQWRAAAHAYLERGDLQQAGQLFQQVLDEVPGDLEALQVLGAAQLAAGNFSAAVQALRQAVHQAPELFVERLRLGMALEHLGQPHDALTAYFGALRTAQNQGRWLSNETTAPGLRDAVRHAMRYVDMGRLAWFRRMLEPLQQRYGVDEMRRVERCLDAYLGEHAVSMPDPRQRPKFLYFPDIPSQPYYPRERFPWHDALEAATDWMREELRSVLAREQSLEAFLGAPPPGQSQQAMLQSSGSQPAAWDAYFFYRHGERYDTNAAACPRTAALLDSLPLTRIRDHAPETLFSVLSPGTHILPHTGVTNVRLVTHLPLIVPPDCALRVGGETHVWQEGRCVTFDDTFEHEAWNRSSETRVVLILDSWNPDLTEAERVAVTALIGAIGDFNQDSAA</sequence>
<dbReference type="PANTHER" id="PTHR46332:SF5">
    <property type="entry name" value="ASPARTATE BETA-HYDROXYLASE DOMAIN CONTAINING 2"/>
    <property type="match status" value="1"/>
</dbReference>
<dbReference type="Gene3D" id="2.60.120.330">
    <property type="entry name" value="B-lactam Antibiotic, Isopenicillin N Synthase, Chain"/>
    <property type="match status" value="1"/>
</dbReference>
<protein>
    <recommendedName>
        <fullName evidence="5">Aspartyl/asparaginy/proline hydroxylase domain-containing protein</fullName>
    </recommendedName>
</protein>
<dbReference type="Proteomes" id="UP000620046">
    <property type="component" value="Unassembled WGS sequence"/>
</dbReference>
<dbReference type="SMART" id="SM00028">
    <property type="entry name" value="TPR"/>
    <property type="match status" value="3"/>
</dbReference>
<reference evidence="7" key="1">
    <citation type="journal article" date="2019" name="Int. J. Syst. Evol. Microbiol.">
        <title>The Global Catalogue of Microorganisms (GCM) 10K type strain sequencing project: providing services to taxonomists for standard genome sequencing and annotation.</title>
        <authorList>
            <consortium name="The Broad Institute Genomics Platform"/>
            <consortium name="The Broad Institute Genome Sequencing Center for Infectious Disease"/>
            <person name="Wu L."/>
            <person name="Ma J."/>
        </authorList>
    </citation>
    <scope>NUCLEOTIDE SEQUENCE [LARGE SCALE GENOMIC DNA]</scope>
    <source>
        <strain evidence="7">CGMCC 1.15439</strain>
    </source>
</reference>
<keyword evidence="2" id="KW-0223">Dioxygenase</keyword>
<dbReference type="SUPFAM" id="SSF51197">
    <property type="entry name" value="Clavaminate synthase-like"/>
    <property type="match status" value="1"/>
</dbReference>
<comment type="similarity">
    <text evidence="1">Belongs to the aspartyl/asparaginyl beta-hydroxylase family.</text>
</comment>
<dbReference type="EMBL" id="BMJA01000006">
    <property type="protein sequence ID" value="GGA50656.1"/>
    <property type="molecule type" value="Genomic_DNA"/>
</dbReference>
<organism evidence="6 7">
    <name type="scientific">Dyella nitratireducens</name>
    <dbReference type="NCBI Taxonomy" id="1849580"/>
    <lineage>
        <taxon>Bacteria</taxon>
        <taxon>Pseudomonadati</taxon>
        <taxon>Pseudomonadota</taxon>
        <taxon>Gammaproteobacteria</taxon>
        <taxon>Lysobacterales</taxon>
        <taxon>Rhodanobacteraceae</taxon>
        <taxon>Dyella</taxon>
    </lineage>
</organism>
<dbReference type="InterPro" id="IPR019734">
    <property type="entry name" value="TPR_rpt"/>
</dbReference>